<evidence type="ECO:0000313" key="5">
    <source>
        <dbReference type="EMBL" id="ESO96662.1"/>
    </source>
</evidence>
<gene>
    <name evidence="5" type="ORF">LOTGIDRAFT_239260</name>
</gene>
<evidence type="ECO:0000313" key="6">
    <source>
        <dbReference type="Proteomes" id="UP000030746"/>
    </source>
</evidence>
<dbReference type="Pfam" id="PF12796">
    <property type="entry name" value="Ank_2"/>
    <property type="match status" value="1"/>
</dbReference>
<dbReference type="SUPFAM" id="SSF158235">
    <property type="entry name" value="SOCS box-like"/>
    <property type="match status" value="1"/>
</dbReference>
<dbReference type="Pfam" id="PF07525">
    <property type="entry name" value="SOCS_box"/>
    <property type="match status" value="1"/>
</dbReference>
<feature type="domain" description="SOCS box" evidence="4">
    <location>
        <begin position="317"/>
        <end position="357"/>
    </location>
</feature>
<dbReference type="GO" id="GO:0035556">
    <property type="term" value="P:intracellular signal transduction"/>
    <property type="evidence" value="ECO:0007669"/>
    <property type="project" value="InterPro"/>
</dbReference>
<protein>
    <recommendedName>
        <fullName evidence="4">SOCS box domain-containing protein</fullName>
    </recommendedName>
</protein>
<dbReference type="InterPro" id="IPR036036">
    <property type="entry name" value="SOCS_box-like_dom_sf"/>
</dbReference>
<evidence type="ECO:0000259" key="4">
    <source>
        <dbReference type="PROSITE" id="PS50225"/>
    </source>
</evidence>
<keyword evidence="1" id="KW-0677">Repeat</keyword>
<dbReference type="KEGG" id="lgi:LOTGIDRAFT_239260"/>
<dbReference type="CTD" id="20251014"/>
<dbReference type="PANTHER" id="PTHR24198:SF165">
    <property type="entry name" value="ANKYRIN REPEAT-CONTAINING PROTEIN-RELATED"/>
    <property type="match status" value="1"/>
</dbReference>
<dbReference type="Proteomes" id="UP000030746">
    <property type="component" value="Unassembled WGS sequence"/>
</dbReference>
<keyword evidence="2 3" id="KW-0040">ANK repeat</keyword>
<dbReference type="SMART" id="SM00248">
    <property type="entry name" value="ANK"/>
    <property type="match status" value="4"/>
</dbReference>
<feature type="repeat" description="ANK" evidence="3">
    <location>
        <begin position="139"/>
        <end position="174"/>
    </location>
</feature>
<proteinExistence type="predicted"/>
<dbReference type="InterPro" id="IPR001496">
    <property type="entry name" value="SOCS_box"/>
</dbReference>
<feature type="repeat" description="ANK" evidence="3">
    <location>
        <begin position="70"/>
        <end position="106"/>
    </location>
</feature>
<reference evidence="5 6" key="1">
    <citation type="journal article" date="2013" name="Nature">
        <title>Insights into bilaterian evolution from three spiralian genomes.</title>
        <authorList>
            <person name="Simakov O."/>
            <person name="Marletaz F."/>
            <person name="Cho S.J."/>
            <person name="Edsinger-Gonzales E."/>
            <person name="Havlak P."/>
            <person name="Hellsten U."/>
            <person name="Kuo D.H."/>
            <person name="Larsson T."/>
            <person name="Lv J."/>
            <person name="Arendt D."/>
            <person name="Savage R."/>
            <person name="Osoegawa K."/>
            <person name="de Jong P."/>
            <person name="Grimwood J."/>
            <person name="Chapman J.A."/>
            <person name="Shapiro H."/>
            <person name="Aerts A."/>
            <person name="Otillar R.P."/>
            <person name="Terry A.Y."/>
            <person name="Boore J.L."/>
            <person name="Grigoriev I.V."/>
            <person name="Lindberg D.R."/>
            <person name="Seaver E.C."/>
            <person name="Weisblat D.A."/>
            <person name="Putnam N.H."/>
            <person name="Rokhsar D.S."/>
        </authorList>
    </citation>
    <scope>NUCLEOTIDE SEQUENCE [LARGE SCALE GENOMIC DNA]</scope>
</reference>
<dbReference type="SMART" id="SM00969">
    <property type="entry name" value="SOCS_box"/>
    <property type="match status" value="1"/>
</dbReference>
<dbReference type="InterPro" id="IPR002110">
    <property type="entry name" value="Ankyrin_rpt"/>
</dbReference>
<dbReference type="Gene3D" id="1.25.40.20">
    <property type="entry name" value="Ankyrin repeat-containing domain"/>
    <property type="match status" value="2"/>
</dbReference>
<evidence type="ECO:0000256" key="3">
    <source>
        <dbReference type="PROSITE-ProRule" id="PRU00023"/>
    </source>
</evidence>
<organism evidence="5 6">
    <name type="scientific">Lottia gigantea</name>
    <name type="common">Giant owl limpet</name>
    <dbReference type="NCBI Taxonomy" id="225164"/>
    <lineage>
        <taxon>Eukaryota</taxon>
        <taxon>Metazoa</taxon>
        <taxon>Spiralia</taxon>
        <taxon>Lophotrochozoa</taxon>
        <taxon>Mollusca</taxon>
        <taxon>Gastropoda</taxon>
        <taxon>Patellogastropoda</taxon>
        <taxon>Lottioidea</taxon>
        <taxon>Lottiidae</taxon>
        <taxon>Lottia</taxon>
    </lineage>
</organism>
<dbReference type="OMA" id="KMALCHE"/>
<dbReference type="RefSeq" id="XP_009052662.1">
    <property type="nucleotide sequence ID" value="XM_009054414.1"/>
</dbReference>
<dbReference type="HOGENOM" id="CLU_776808_0_0_1"/>
<dbReference type="AlphaFoldDB" id="V4AI95"/>
<evidence type="ECO:0000256" key="2">
    <source>
        <dbReference type="ARBA" id="ARBA00023043"/>
    </source>
</evidence>
<dbReference type="OrthoDB" id="445896at2759"/>
<accession>V4AI95</accession>
<sequence length="357" mass="40723">MLIKDLSISLEIFSMADYRDIRDEIEEHEKPQQLLSQYEKKLVQSIQKCQLKAFHRVLASGIDPNYCYEHDKYPLHYSTQSKPAIESDEIFETLLYSGADLDVTDRFGTTPLHMAVTTSSQRVISLIEAGCAIDAQDNAGMTALMKACGCESPESLVIVQVLIDSGCNVYIKDESHYTAVHHIILNNKQDNCIRKEILYQLIYSGLSPSEPDKQGNMTVHMELLRHLNPSGQLKEDDFLVLQTLVRLGRNIPSLNKFCTIWIKKILPRASKSFLIRLFGIFQPVLGLTGLHQLHKLYSESSNCDQKLIDIVKEYSHNPRTLKSTCRYMIRSVLKERLLLVKDELPLPAVLKNYLLVQ</sequence>
<dbReference type="PROSITE" id="PS50225">
    <property type="entry name" value="SOCS"/>
    <property type="match status" value="1"/>
</dbReference>
<keyword evidence="6" id="KW-1185">Reference proteome</keyword>
<evidence type="ECO:0000256" key="1">
    <source>
        <dbReference type="ARBA" id="ARBA00022737"/>
    </source>
</evidence>
<dbReference type="CDD" id="cd03716">
    <property type="entry name" value="SOCS_ASB_like"/>
    <property type="match status" value="1"/>
</dbReference>
<dbReference type="InterPro" id="IPR036770">
    <property type="entry name" value="Ankyrin_rpt-contain_sf"/>
</dbReference>
<dbReference type="PROSITE" id="PS50088">
    <property type="entry name" value="ANK_REPEAT"/>
    <property type="match status" value="2"/>
</dbReference>
<name>V4AI95_LOTGI</name>
<dbReference type="GeneID" id="20251014"/>
<dbReference type="STRING" id="225164.V4AI95"/>
<dbReference type="SUPFAM" id="SSF48403">
    <property type="entry name" value="Ankyrin repeat"/>
    <property type="match status" value="1"/>
</dbReference>
<dbReference type="PANTHER" id="PTHR24198">
    <property type="entry name" value="ANKYRIN REPEAT AND PROTEIN KINASE DOMAIN-CONTAINING PROTEIN"/>
    <property type="match status" value="1"/>
</dbReference>
<dbReference type="EMBL" id="KB201422">
    <property type="protein sequence ID" value="ESO96662.1"/>
    <property type="molecule type" value="Genomic_DNA"/>
</dbReference>